<gene>
    <name evidence="16" type="ORF">LZD57_04060</name>
</gene>
<evidence type="ECO:0000256" key="1">
    <source>
        <dbReference type="ARBA" id="ARBA00001936"/>
    </source>
</evidence>
<evidence type="ECO:0000256" key="10">
    <source>
        <dbReference type="ARBA" id="ARBA00023002"/>
    </source>
</evidence>
<feature type="domain" description="Isopropylmalate dehydrogenase-like" evidence="15">
    <location>
        <begin position="10"/>
        <end position="365"/>
    </location>
</feature>
<evidence type="ECO:0000256" key="4">
    <source>
        <dbReference type="ARBA" id="ARBA00011738"/>
    </source>
</evidence>
<dbReference type="GO" id="GO:0003862">
    <property type="term" value="F:3-isopropylmalate dehydrogenase activity"/>
    <property type="evidence" value="ECO:0007669"/>
    <property type="project" value="UniProtKB-EC"/>
</dbReference>
<dbReference type="SUPFAM" id="SSF53659">
    <property type="entry name" value="Isocitrate/Isopropylmalate dehydrogenase-like"/>
    <property type="match status" value="1"/>
</dbReference>
<evidence type="ECO:0000256" key="9">
    <source>
        <dbReference type="ARBA" id="ARBA00022842"/>
    </source>
</evidence>
<keyword evidence="10" id="KW-0560">Oxidoreductase</keyword>
<evidence type="ECO:0000256" key="12">
    <source>
        <dbReference type="ARBA" id="ARBA00023211"/>
    </source>
</evidence>
<dbReference type="GO" id="GO:0009098">
    <property type="term" value="P:L-leucine biosynthetic process"/>
    <property type="evidence" value="ECO:0007669"/>
    <property type="project" value="UniProtKB-KW"/>
</dbReference>
<dbReference type="AlphaFoldDB" id="A0A9X1P0N6"/>
<evidence type="ECO:0000256" key="14">
    <source>
        <dbReference type="ARBA" id="ARBA00033138"/>
    </source>
</evidence>
<comment type="subunit">
    <text evidence="4">Homodimer.</text>
</comment>
<dbReference type="SMART" id="SM01329">
    <property type="entry name" value="Iso_dh"/>
    <property type="match status" value="1"/>
</dbReference>
<dbReference type="RefSeq" id="WP_233717830.1">
    <property type="nucleotide sequence ID" value="NZ_JAJUWU010000003.1"/>
</dbReference>
<keyword evidence="7" id="KW-0028">Amino-acid biosynthesis</keyword>
<dbReference type="InterPro" id="IPR019818">
    <property type="entry name" value="IsoCit/isopropylmalate_DH_CS"/>
</dbReference>
<dbReference type="PROSITE" id="PS00470">
    <property type="entry name" value="IDH_IMDH"/>
    <property type="match status" value="1"/>
</dbReference>
<comment type="cofactor">
    <cofactor evidence="1">
        <name>Mn(2+)</name>
        <dbReference type="ChEBI" id="CHEBI:29035"/>
    </cofactor>
</comment>
<keyword evidence="9" id="KW-0460">Magnesium</keyword>
<dbReference type="Proteomes" id="UP001139035">
    <property type="component" value="Unassembled WGS sequence"/>
</dbReference>
<dbReference type="PANTHER" id="PTHR43275">
    <property type="entry name" value="D-MALATE DEHYDROGENASE [DECARBOXYLATING]"/>
    <property type="match status" value="1"/>
</dbReference>
<evidence type="ECO:0000256" key="2">
    <source>
        <dbReference type="ARBA" id="ARBA00001946"/>
    </source>
</evidence>
<comment type="cofactor">
    <cofactor evidence="2">
        <name>Mg(2+)</name>
        <dbReference type="ChEBI" id="CHEBI:18420"/>
    </cofactor>
</comment>
<dbReference type="GO" id="GO:0000287">
    <property type="term" value="F:magnesium ion binding"/>
    <property type="evidence" value="ECO:0007669"/>
    <property type="project" value="InterPro"/>
</dbReference>
<dbReference type="FunFam" id="3.40.718.10:FF:000006">
    <property type="entry name" value="3-isopropylmalate dehydrogenase"/>
    <property type="match status" value="1"/>
</dbReference>
<keyword evidence="12" id="KW-0464">Manganese</keyword>
<comment type="similarity">
    <text evidence="3">Belongs to the isocitrate and isopropylmalate dehydrogenases family. LeuB type 1 subfamily.</text>
</comment>
<proteinExistence type="inferred from homology"/>
<sequence>MNDTAKPSYRIATIEGDGIGPEVTRSAMAVLKEACGGNRLDFVMVPGGVGHYQATGKVLPAETLAACRDLDAALHGAAGLPGVTYPDGTEVGNELHLQLRFQLDLYANVRPIKLLKGVRSPLRDHDATMAGGGIDYVIVRENTEGLYASRGAGVLLRGEFASDSLVVTRKGTERVARFAFELSGKRGGALRDGKRRVTVCDKANILRSYAFFRSVCDEVHREFPGIDIDYAYADAITVHLLKKPDFYDVIVAENMFGDIISDLGAATVGGMGISPSGEIGDDHALFQGAHGSAPDIAGQDLASPIAAILSGVMMLRWLADRHGDEALARDAERIERAVETVLETGEHVPTDLGGKARCSEMTEAILRALA</sequence>
<keyword evidence="13" id="KW-0100">Branched-chain amino acid biosynthesis</keyword>
<evidence type="ECO:0000256" key="6">
    <source>
        <dbReference type="ARBA" id="ARBA00022430"/>
    </source>
</evidence>
<dbReference type="InterPro" id="IPR050501">
    <property type="entry name" value="ICDH/IPMDH"/>
</dbReference>
<evidence type="ECO:0000256" key="8">
    <source>
        <dbReference type="ARBA" id="ARBA00022723"/>
    </source>
</evidence>
<evidence type="ECO:0000256" key="11">
    <source>
        <dbReference type="ARBA" id="ARBA00023027"/>
    </source>
</evidence>
<dbReference type="InterPro" id="IPR024084">
    <property type="entry name" value="IsoPropMal-DH-like_dom"/>
</dbReference>
<keyword evidence="6" id="KW-0432">Leucine biosynthesis</keyword>
<dbReference type="EMBL" id="JAJUWU010000003">
    <property type="protein sequence ID" value="MCE7027156.1"/>
    <property type="molecule type" value="Genomic_DNA"/>
</dbReference>
<evidence type="ECO:0000259" key="15">
    <source>
        <dbReference type="SMART" id="SM01329"/>
    </source>
</evidence>
<accession>A0A9X1P0N6</accession>
<name>A0A9X1P0N6_9HYPH</name>
<keyword evidence="8" id="KW-0479">Metal-binding</keyword>
<evidence type="ECO:0000256" key="13">
    <source>
        <dbReference type="ARBA" id="ARBA00023304"/>
    </source>
</evidence>
<reference evidence="16" key="1">
    <citation type="submission" date="2022-01" db="EMBL/GenBank/DDBJ databases">
        <title>Jiella avicenniae sp. nov., a novel endophytic bacterium isolated from bark of Avicennia marina.</title>
        <authorList>
            <person name="Tuo L."/>
        </authorList>
    </citation>
    <scope>NUCLEOTIDE SEQUENCE</scope>
    <source>
        <strain evidence="16">CBK1P-4</strain>
    </source>
</reference>
<protein>
    <recommendedName>
        <fullName evidence="5">3-isopropylmalate dehydrogenase</fullName>
        <ecNumber evidence="5">1.1.1.85</ecNumber>
    </recommendedName>
    <alternativeName>
        <fullName evidence="14">3-IPM-DH</fullName>
    </alternativeName>
</protein>
<dbReference type="Gene3D" id="3.40.718.10">
    <property type="entry name" value="Isopropylmalate Dehydrogenase"/>
    <property type="match status" value="1"/>
</dbReference>
<evidence type="ECO:0000313" key="16">
    <source>
        <dbReference type="EMBL" id="MCE7027156.1"/>
    </source>
</evidence>
<keyword evidence="17" id="KW-1185">Reference proteome</keyword>
<evidence type="ECO:0000256" key="3">
    <source>
        <dbReference type="ARBA" id="ARBA00008319"/>
    </source>
</evidence>
<organism evidence="16 17">
    <name type="scientific">Jiella avicenniae</name>
    <dbReference type="NCBI Taxonomy" id="2907202"/>
    <lineage>
        <taxon>Bacteria</taxon>
        <taxon>Pseudomonadati</taxon>
        <taxon>Pseudomonadota</taxon>
        <taxon>Alphaproteobacteria</taxon>
        <taxon>Hyphomicrobiales</taxon>
        <taxon>Aurantimonadaceae</taxon>
        <taxon>Jiella</taxon>
    </lineage>
</organism>
<dbReference type="Pfam" id="PF00180">
    <property type="entry name" value="Iso_dh"/>
    <property type="match status" value="1"/>
</dbReference>
<evidence type="ECO:0000256" key="7">
    <source>
        <dbReference type="ARBA" id="ARBA00022605"/>
    </source>
</evidence>
<keyword evidence="11" id="KW-0520">NAD</keyword>
<dbReference type="PANTHER" id="PTHR43275:SF1">
    <property type="entry name" value="D-MALATE DEHYDROGENASE [DECARBOXYLATING]"/>
    <property type="match status" value="1"/>
</dbReference>
<comment type="caution">
    <text evidence="16">The sequence shown here is derived from an EMBL/GenBank/DDBJ whole genome shotgun (WGS) entry which is preliminary data.</text>
</comment>
<evidence type="ECO:0000256" key="5">
    <source>
        <dbReference type="ARBA" id="ARBA00013101"/>
    </source>
</evidence>
<dbReference type="GO" id="GO:0051287">
    <property type="term" value="F:NAD binding"/>
    <property type="evidence" value="ECO:0007669"/>
    <property type="project" value="InterPro"/>
</dbReference>
<evidence type="ECO:0000313" key="17">
    <source>
        <dbReference type="Proteomes" id="UP001139035"/>
    </source>
</evidence>
<dbReference type="EC" id="1.1.1.85" evidence="5"/>